<evidence type="ECO:0000313" key="2">
    <source>
        <dbReference type="Proteomes" id="UP000008960"/>
    </source>
</evidence>
<evidence type="ECO:0000313" key="1">
    <source>
        <dbReference type="EMBL" id="CBL38881.1"/>
    </source>
</evidence>
<protein>
    <submittedName>
        <fullName evidence="1">Uncharacterized protein</fullName>
    </submittedName>
</protein>
<accession>D4MU15</accession>
<dbReference type="KEGG" id="bprl:CL2_19980"/>
<proteinExistence type="predicted"/>
<sequence length="38" mass="4208">MVMEEGTITDAIQHEFQKVGIPKTFAGIGARLIVFVLF</sequence>
<reference evidence="1 2" key="2">
    <citation type="submission" date="2010-03" db="EMBL/GenBank/DDBJ databases">
        <authorList>
            <person name="Pajon A."/>
        </authorList>
    </citation>
    <scope>NUCLEOTIDE SEQUENCE [LARGE SCALE GENOMIC DNA]</scope>
    <source>
        <strain evidence="1 2">SSC/2</strain>
    </source>
</reference>
<name>D4MU15_ANAHA</name>
<dbReference type="AlphaFoldDB" id="D4MU15"/>
<dbReference type="EMBL" id="FP929061">
    <property type="protein sequence ID" value="CBL38881.1"/>
    <property type="molecule type" value="Genomic_DNA"/>
</dbReference>
<organism evidence="1 2">
    <name type="scientific">Anaerostipes hadrus</name>
    <dbReference type="NCBI Taxonomy" id="649756"/>
    <lineage>
        <taxon>Bacteria</taxon>
        <taxon>Bacillati</taxon>
        <taxon>Bacillota</taxon>
        <taxon>Clostridia</taxon>
        <taxon>Lachnospirales</taxon>
        <taxon>Lachnospiraceae</taxon>
        <taxon>Anaerostipes</taxon>
    </lineage>
</organism>
<gene>
    <name evidence="1" type="ORF">CL2_19980</name>
</gene>
<reference evidence="1 2" key="1">
    <citation type="submission" date="2010-03" db="EMBL/GenBank/DDBJ databases">
        <title>The genome sequence of Clostridiales sp. SSC/2.</title>
        <authorList>
            <consortium name="metaHIT consortium -- http://www.metahit.eu/"/>
            <person name="Pajon A."/>
            <person name="Turner K."/>
            <person name="Parkhill J."/>
            <person name="Duncan S."/>
            <person name="Flint H."/>
        </authorList>
    </citation>
    <scope>NUCLEOTIDE SEQUENCE [LARGE SCALE GENOMIC DNA]</scope>
    <source>
        <strain evidence="1 2">SSC/2</strain>
    </source>
</reference>
<dbReference type="Proteomes" id="UP000008960">
    <property type="component" value="Chromosome"/>
</dbReference>